<keyword evidence="1" id="KW-0472">Membrane</keyword>
<gene>
    <name evidence="2" type="ORF">PSACC_02548</name>
</gene>
<name>A0A2H9TIT8_9FUNG</name>
<dbReference type="EMBL" id="MTSL01000168">
    <property type="protein sequence ID" value="PJF17648.1"/>
    <property type="molecule type" value="Genomic_DNA"/>
</dbReference>
<keyword evidence="1" id="KW-0812">Transmembrane</keyword>
<proteinExistence type="predicted"/>
<accession>A0A2H9TIT8</accession>
<comment type="caution">
    <text evidence="2">The sequence shown here is derived from an EMBL/GenBank/DDBJ whole genome shotgun (WGS) entry which is preliminary data.</text>
</comment>
<dbReference type="Proteomes" id="UP000240830">
    <property type="component" value="Unassembled WGS sequence"/>
</dbReference>
<keyword evidence="3" id="KW-1185">Reference proteome</keyword>
<protein>
    <submittedName>
        <fullName evidence="2">Uncharacterized protein</fullName>
    </submittedName>
</protein>
<evidence type="ECO:0000256" key="1">
    <source>
        <dbReference type="SAM" id="Phobius"/>
    </source>
</evidence>
<organism evidence="2 3">
    <name type="scientific">Paramicrosporidium saccamoebae</name>
    <dbReference type="NCBI Taxonomy" id="1246581"/>
    <lineage>
        <taxon>Eukaryota</taxon>
        <taxon>Fungi</taxon>
        <taxon>Fungi incertae sedis</taxon>
        <taxon>Cryptomycota</taxon>
        <taxon>Cryptomycota incertae sedis</taxon>
        <taxon>Paramicrosporidium</taxon>
    </lineage>
</organism>
<feature type="transmembrane region" description="Helical" evidence="1">
    <location>
        <begin position="30"/>
        <end position="50"/>
    </location>
</feature>
<dbReference type="OrthoDB" id="540503at2759"/>
<reference evidence="2 3" key="1">
    <citation type="submission" date="2016-10" db="EMBL/GenBank/DDBJ databases">
        <title>The genome of Paramicrosporidium saccamoebae is the missing link in understanding Cryptomycota and Microsporidia evolution.</title>
        <authorList>
            <person name="Quandt C.A."/>
            <person name="Beaudet D."/>
            <person name="Corsaro D."/>
            <person name="Michel R."/>
            <person name="Corradi N."/>
            <person name="James T."/>
        </authorList>
    </citation>
    <scope>NUCLEOTIDE SEQUENCE [LARGE SCALE GENOMIC DNA]</scope>
    <source>
        <strain evidence="2 3">KSL3</strain>
    </source>
</reference>
<evidence type="ECO:0000313" key="2">
    <source>
        <dbReference type="EMBL" id="PJF17648.1"/>
    </source>
</evidence>
<keyword evidence="1" id="KW-1133">Transmembrane helix</keyword>
<evidence type="ECO:0000313" key="3">
    <source>
        <dbReference type="Proteomes" id="UP000240830"/>
    </source>
</evidence>
<sequence length="375" mass="43476">MHKIYNIQYTQRTHSRLVSNPIMYGRITRYVLFGLCIWMGYKISIFVQLVRHNYGSPQAVSTAKLVTLLKTLTLTETATVTVPSYITSTAYSTVTLASPGNGHNHGLSHIVIPVAFKPSQLIKLERSLKWWDVHPPCLDGSWPNRPGETNTTLTFLCYGRLTAGQRTKLQDLYWSLNWQVRRCFQEMEIRSADLDDASDNHNKGSRAMFESITSGNIGLKSPRYVFWMEPDAVPIRPDWLNALDRTCRTDEKFWVKGSTLRHDLNRQVLVQRYGQSFLYHINGNAIYNMAADEYPAFYYNTLLPYLDTIGKRHSHFDTSLAIYLQDIENVDHWRHIGHHFQYTELIQNRWGENYSVHERAIKYPNTYIIHGGVPQ</sequence>
<dbReference type="AlphaFoldDB" id="A0A2H9TIT8"/>